<dbReference type="RefSeq" id="WP_252914608.1">
    <property type="nucleotide sequence ID" value="NZ_JAAAML010000001.1"/>
</dbReference>
<comment type="caution">
    <text evidence="1">The sequence shown here is derived from an EMBL/GenBank/DDBJ whole genome shotgun (WGS) entry which is preliminary data.</text>
</comment>
<sequence length="386" mass="42224">MTSRRKFMTILGGGVILAAGGIGAWATSRDPAGARKPWEAAKALDAGASGDPRVFALAHAILAPNPHNRQPWVAELSTPGEIKLYFDTARRLPETDPYDRQLTIGLGCFVELLSMAAAETGHRAEVNLFPEGEPQPMLDRRPVAHIRLVADSGVARDPLFAQVFARHTNREAYDTARPVSAQALDTIAAAARTARIAHATGEKEVATLRALSWEAMEIELRTYRTMKESVDLMRIGKAEIEANPDGISLGGPLNEGLDLLGLMDRQAMLDPNAMVFTEGMKAQKVQFDTAMGFFWLATPGNSRADQIAAGRDYLRMHLAVTAAGLALQPFSQALQEYDEMAGKYMEMRTALRISDNETLQMFVRLGYGPGIRPAPRWPLETRIRSA</sequence>
<gene>
    <name evidence="1" type="ORF">GTW23_03300</name>
</gene>
<reference evidence="1 2" key="1">
    <citation type="submission" date="2020-01" db="EMBL/GenBank/DDBJ databases">
        <title>Genomes of bacteria type strains.</title>
        <authorList>
            <person name="Chen J."/>
            <person name="Zhu S."/>
            <person name="Yang J."/>
        </authorList>
    </citation>
    <scope>NUCLEOTIDE SEQUENCE [LARGE SCALE GENOMIC DNA]</scope>
    <source>
        <strain evidence="1 2">DSM 16655</strain>
    </source>
</reference>
<organism evidence="1 2">
    <name type="scientific">Hoeflea alexandrii</name>
    <dbReference type="NCBI Taxonomy" id="288436"/>
    <lineage>
        <taxon>Bacteria</taxon>
        <taxon>Pseudomonadati</taxon>
        <taxon>Pseudomonadota</taxon>
        <taxon>Alphaproteobacteria</taxon>
        <taxon>Hyphomicrobiales</taxon>
        <taxon>Rhizobiaceae</taxon>
        <taxon>Hoeflea</taxon>
    </lineage>
</organism>
<evidence type="ECO:0000313" key="2">
    <source>
        <dbReference type="Proteomes" id="UP001320715"/>
    </source>
</evidence>
<dbReference type="InterPro" id="IPR006311">
    <property type="entry name" value="TAT_signal"/>
</dbReference>
<proteinExistence type="predicted"/>
<dbReference type="EMBL" id="JAAAML010000001">
    <property type="protein sequence ID" value="MCO6407190.1"/>
    <property type="molecule type" value="Genomic_DNA"/>
</dbReference>
<name>A0ABT1CLV0_9HYPH</name>
<evidence type="ECO:0000313" key="1">
    <source>
        <dbReference type="EMBL" id="MCO6407190.1"/>
    </source>
</evidence>
<protein>
    <submittedName>
        <fullName evidence="1">Twin-arginine translocation pathway signal protein</fullName>
    </submittedName>
</protein>
<keyword evidence="2" id="KW-1185">Reference proteome</keyword>
<dbReference type="SUPFAM" id="SSF55469">
    <property type="entry name" value="FMN-dependent nitroreductase-like"/>
    <property type="match status" value="1"/>
</dbReference>
<dbReference type="InterPro" id="IPR000415">
    <property type="entry name" value="Nitroreductase-like"/>
</dbReference>
<dbReference type="Gene3D" id="3.40.109.10">
    <property type="entry name" value="NADH Oxidase"/>
    <property type="match status" value="1"/>
</dbReference>
<accession>A0ABT1CLV0</accession>
<dbReference type="PROSITE" id="PS51318">
    <property type="entry name" value="TAT"/>
    <property type="match status" value="1"/>
</dbReference>
<dbReference type="NCBIfam" id="NF047509">
    <property type="entry name" value="Rv3131_FMN_oxido"/>
    <property type="match status" value="1"/>
</dbReference>
<dbReference type="Proteomes" id="UP001320715">
    <property type="component" value="Unassembled WGS sequence"/>
</dbReference>